<dbReference type="EMBL" id="LAXI01000002">
    <property type="protein sequence ID" value="KRS18921.1"/>
    <property type="molecule type" value="Genomic_DNA"/>
</dbReference>
<dbReference type="CDD" id="cd00165">
    <property type="entry name" value="S4"/>
    <property type="match status" value="1"/>
</dbReference>
<dbReference type="RefSeq" id="WP_057813669.1">
    <property type="nucleotide sequence ID" value="NZ_CP031598.1"/>
</dbReference>
<dbReference type="SUPFAM" id="SSF55174">
    <property type="entry name" value="Alpha-L RNA-binding motif"/>
    <property type="match status" value="1"/>
</dbReference>
<evidence type="ECO:0000313" key="6">
    <source>
        <dbReference type="Proteomes" id="UP000051401"/>
    </source>
</evidence>
<evidence type="ECO:0000259" key="3">
    <source>
        <dbReference type="SMART" id="SM00363"/>
    </source>
</evidence>
<dbReference type="PATRIC" id="fig|540747.5.peg.2451"/>
<dbReference type="EMBL" id="CP031598">
    <property type="protein sequence ID" value="QEW26150.1"/>
    <property type="molecule type" value="Genomic_DNA"/>
</dbReference>
<evidence type="ECO:0000313" key="4">
    <source>
        <dbReference type="EMBL" id="KRS18921.1"/>
    </source>
</evidence>
<organism evidence="4 6">
    <name type="scientific">Roseovarius indicus</name>
    <dbReference type="NCBI Taxonomy" id="540747"/>
    <lineage>
        <taxon>Bacteria</taxon>
        <taxon>Pseudomonadati</taxon>
        <taxon>Pseudomonadota</taxon>
        <taxon>Alphaproteobacteria</taxon>
        <taxon>Rhodobacterales</taxon>
        <taxon>Roseobacteraceae</taxon>
        <taxon>Roseovarius</taxon>
    </lineage>
</organism>
<dbReference type="Pfam" id="PF01479">
    <property type="entry name" value="S4"/>
    <property type="match status" value="1"/>
</dbReference>
<proteinExistence type="predicted"/>
<protein>
    <submittedName>
        <fullName evidence="5">Heat shock protein 15</fullName>
    </submittedName>
    <submittedName>
        <fullName evidence="4">tRNA synthetase RNA-binding protein</fullName>
    </submittedName>
</protein>
<dbReference type="KEGG" id="rid:RIdsm_01946"/>
<dbReference type="Proteomes" id="UP000325785">
    <property type="component" value="Chromosome"/>
</dbReference>
<gene>
    <name evidence="5" type="primary">hslR</name>
    <name evidence="5" type="ORF">RIdsm_01946</name>
    <name evidence="4" type="ORF">XM52_04385</name>
</gene>
<feature type="domain" description="RNA-binding S4" evidence="3">
    <location>
        <begin position="8"/>
        <end position="68"/>
    </location>
</feature>
<dbReference type="OrthoDB" id="9797176at2"/>
<evidence type="ECO:0000256" key="1">
    <source>
        <dbReference type="PROSITE-ProRule" id="PRU00182"/>
    </source>
</evidence>
<dbReference type="PROSITE" id="PS50889">
    <property type="entry name" value="S4"/>
    <property type="match status" value="1"/>
</dbReference>
<feature type="compositionally biased region" description="Basic and acidic residues" evidence="2">
    <location>
        <begin position="117"/>
        <end position="128"/>
    </location>
</feature>
<dbReference type="Proteomes" id="UP000051401">
    <property type="component" value="Unassembled WGS sequence"/>
</dbReference>
<dbReference type="GO" id="GO:0003723">
    <property type="term" value="F:RNA binding"/>
    <property type="evidence" value="ECO:0007669"/>
    <property type="project" value="UniProtKB-KW"/>
</dbReference>
<accession>A0A0T5PCE0</accession>
<dbReference type="GO" id="GO:0004812">
    <property type="term" value="F:aminoacyl-tRNA ligase activity"/>
    <property type="evidence" value="ECO:0007669"/>
    <property type="project" value="UniProtKB-KW"/>
</dbReference>
<dbReference type="AlphaFoldDB" id="A0A0T5PCE0"/>
<keyword evidence="4" id="KW-0436">Ligase</keyword>
<evidence type="ECO:0000256" key="2">
    <source>
        <dbReference type="SAM" id="MobiDB-lite"/>
    </source>
</evidence>
<sequence length="128" mass="14229">MTGPAPKIRLDKWLWHARFFKTRGLSAKLVSGGHVRVNSQKVGKPAHAVGPGDVLTFPQARRVRVIRIVAVGERRGPAPEAQGLYEDLDPPKAVDPNTVPQPPKFEGKGRPTKRDRRKLDLNRSDTLE</sequence>
<dbReference type="SMART" id="SM00363">
    <property type="entry name" value="S4"/>
    <property type="match status" value="1"/>
</dbReference>
<reference evidence="4 6" key="1">
    <citation type="submission" date="2015-04" db="EMBL/GenBank/DDBJ databases">
        <title>The draft genome sequence of Roseovarius indicus B108T.</title>
        <authorList>
            <person name="Li G."/>
            <person name="Lai Q."/>
            <person name="Shao Z."/>
            <person name="Yan P."/>
        </authorList>
    </citation>
    <scope>NUCLEOTIDE SEQUENCE [LARGE SCALE GENOMIC DNA]</scope>
    <source>
        <strain evidence="4 6">B108</strain>
    </source>
</reference>
<keyword evidence="5" id="KW-0346">Stress response</keyword>
<keyword evidence="4" id="KW-0030">Aminoacyl-tRNA synthetase</keyword>
<name>A0A0T5PCE0_9RHOB</name>
<evidence type="ECO:0000313" key="5">
    <source>
        <dbReference type="EMBL" id="QEW26150.1"/>
    </source>
</evidence>
<dbReference type="Gene3D" id="3.10.290.10">
    <property type="entry name" value="RNA-binding S4 domain"/>
    <property type="match status" value="1"/>
</dbReference>
<dbReference type="InterPro" id="IPR036986">
    <property type="entry name" value="S4_RNA-bd_sf"/>
</dbReference>
<feature type="region of interest" description="Disordered" evidence="2">
    <location>
        <begin position="79"/>
        <end position="128"/>
    </location>
</feature>
<evidence type="ECO:0000313" key="7">
    <source>
        <dbReference type="Proteomes" id="UP000325785"/>
    </source>
</evidence>
<dbReference type="STRING" id="540747.SAMN04488031_103359"/>
<reference evidence="5 7" key="2">
    <citation type="submission" date="2018-08" db="EMBL/GenBank/DDBJ databases">
        <title>Genetic Globetrotter - A new plasmid hitch-hiking vast phylogenetic and geographic distances.</title>
        <authorList>
            <person name="Vollmers J."/>
            <person name="Petersen J."/>
        </authorList>
    </citation>
    <scope>NUCLEOTIDE SEQUENCE [LARGE SCALE GENOMIC DNA]</scope>
    <source>
        <strain evidence="5 7">DSM 26383</strain>
    </source>
</reference>
<dbReference type="InterPro" id="IPR002942">
    <property type="entry name" value="S4_RNA-bd"/>
</dbReference>
<keyword evidence="6" id="KW-1185">Reference proteome</keyword>
<keyword evidence="1" id="KW-0694">RNA-binding</keyword>